<comment type="caution">
    <text evidence="1">The sequence shown here is derived from an EMBL/GenBank/DDBJ whole genome shotgun (WGS) entry which is preliminary data.</text>
</comment>
<proteinExistence type="predicted"/>
<sequence length="64" mass="6910">AIPFFVLAIILEILLGRFGKGKANYEARDTAMSLSMGERAMRSQTGLISITGSKQSKRHSPVSA</sequence>
<reference evidence="1 2" key="1">
    <citation type="submission" date="2017-03" db="EMBL/GenBank/DDBJ databases">
        <title>Lifting the veil on microbial sulfur biogeochemistry in mining wastewaters.</title>
        <authorList>
            <person name="Kantor R.S."/>
            <person name="Colenbrander Nelson T."/>
            <person name="Marshall S."/>
            <person name="Bennett D."/>
            <person name="Apte S."/>
            <person name="Camacho D."/>
            <person name="Thomas B.C."/>
            <person name="Warren L.A."/>
            <person name="Banfield J.F."/>
        </authorList>
    </citation>
    <scope>NUCLEOTIDE SEQUENCE [LARGE SCALE GENOMIC DNA]</scope>
    <source>
        <strain evidence="1">32-67-7</strain>
    </source>
</reference>
<dbReference type="EMBL" id="NCDQ01000432">
    <property type="protein sequence ID" value="OYW99106.1"/>
    <property type="molecule type" value="Genomic_DNA"/>
</dbReference>
<evidence type="ECO:0000313" key="2">
    <source>
        <dbReference type="Proteomes" id="UP000215616"/>
    </source>
</evidence>
<feature type="non-terminal residue" evidence="1">
    <location>
        <position position="1"/>
    </location>
</feature>
<gene>
    <name evidence="1" type="ORF">B7Z12_18665</name>
</gene>
<dbReference type="Proteomes" id="UP000215616">
    <property type="component" value="Unassembled WGS sequence"/>
</dbReference>
<evidence type="ECO:0000313" key="1">
    <source>
        <dbReference type="EMBL" id="OYW99106.1"/>
    </source>
</evidence>
<protein>
    <submittedName>
        <fullName evidence="1">Uncharacterized protein</fullName>
    </submittedName>
</protein>
<dbReference type="AlphaFoldDB" id="A0A258CU20"/>
<name>A0A258CU20_CAUVI</name>
<accession>A0A258CU20</accession>
<organism evidence="1 2">
    <name type="scientific">Caulobacter vibrioides</name>
    <name type="common">Caulobacter crescentus</name>
    <dbReference type="NCBI Taxonomy" id="155892"/>
    <lineage>
        <taxon>Bacteria</taxon>
        <taxon>Pseudomonadati</taxon>
        <taxon>Pseudomonadota</taxon>
        <taxon>Alphaproteobacteria</taxon>
        <taxon>Caulobacterales</taxon>
        <taxon>Caulobacteraceae</taxon>
        <taxon>Caulobacter</taxon>
    </lineage>
</organism>